<dbReference type="PANTHER" id="PTHR47463:SF2">
    <property type="entry name" value="F-BOX PROTEIN SKIP16"/>
    <property type="match status" value="1"/>
</dbReference>
<dbReference type="InterPro" id="IPR018958">
    <property type="entry name" value="Knr4/Smi1-like_dom"/>
</dbReference>
<dbReference type="Pfam" id="PF09346">
    <property type="entry name" value="SMI1_KNR4"/>
    <property type="match status" value="1"/>
</dbReference>
<comment type="pathway">
    <text evidence="1">Protein modification; protein ubiquitination.</text>
</comment>
<dbReference type="InterPro" id="IPR036047">
    <property type="entry name" value="F-box-like_dom_sf"/>
</dbReference>
<dbReference type="SUPFAM" id="SSF110069">
    <property type="entry name" value="ApaG-like"/>
    <property type="match status" value="1"/>
</dbReference>
<reference evidence="5" key="1">
    <citation type="journal article" date="2023" name="Nat. Commun.">
        <title>Diploid and tetraploid genomes of Acorus and the evolution of monocots.</title>
        <authorList>
            <person name="Ma L."/>
            <person name="Liu K.W."/>
            <person name="Li Z."/>
            <person name="Hsiao Y.Y."/>
            <person name="Qi Y."/>
            <person name="Fu T."/>
            <person name="Tang G.D."/>
            <person name="Zhang D."/>
            <person name="Sun W.H."/>
            <person name="Liu D.K."/>
            <person name="Li Y."/>
            <person name="Chen G.Z."/>
            <person name="Liu X.D."/>
            <person name="Liao X.Y."/>
            <person name="Jiang Y.T."/>
            <person name="Yu X."/>
            <person name="Hao Y."/>
            <person name="Huang J."/>
            <person name="Zhao X.W."/>
            <person name="Ke S."/>
            <person name="Chen Y.Y."/>
            <person name="Wu W.L."/>
            <person name="Hsu J.L."/>
            <person name="Lin Y.F."/>
            <person name="Huang M.D."/>
            <person name="Li C.Y."/>
            <person name="Huang L."/>
            <person name="Wang Z.W."/>
            <person name="Zhao X."/>
            <person name="Zhong W.Y."/>
            <person name="Peng D.H."/>
            <person name="Ahmad S."/>
            <person name="Lan S."/>
            <person name="Zhang J.S."/>
            <person name="Tsai W.C."/>
            <person name="Van de Peer Y."/>
            <person name="Liu Z.J."/>
        </authorList>
    </citation>
    <scope>NUCLEOTIDE SEQUENCE</scope>
    <source>
        <strain evidence="5">CP</strain>
    </source>
</reference>
<dbReference type="InterPro" id="IPR007474">
    <property type="entry name" value="ApaG_domain"/>
</dbReference>
<evidence type="ECO:0000313" key="6">
    <source>
        <dbReference type="Proteomes" id="UP001180020"/>
    </source>
</evidence>
<accession>A0AAV9F3U6</accession>
<name>A0AAV9F3U6_ACOCL</name>
<dbReference type="Gene3D" id="2.60.40.1470">
    <property type="entry name" value="ApaG domain"/>
    <property type="match status" value="1"/>
</dbReference>
<dbReference type="EMBL" id="JAUJYO010000004">
    <property type="protein sequence ID" value="KAK1319713.1"/>
    <property type="molecule type" value="Genomic_DNA"/>
</dbReference>
<feature type="domain" description="ApaG" evidence="4">
    <location>
        <begin position="291"/>
        <end position="433"/>
    </location>
</feature>
<sequence length="433" mass="48654">MEGLEDLVVELILSKVDPTDAASFACVNRRFMVWASDDNLWRRFCSLDLDLKAPIDPLGSPCPSFKIAYKVWHESFGMYPWSLVKRTKRCWAVIETWLAANFPEVSNTLRKGASEREIKEAEEKLGIRLPPPTRLLYRFHDGQDLKFLETKDAATLGLIGGYWFYSQVANVYLLPLAQVVLDTKKFAERRFASQSKCVIVASSFYDRKLFFLNCCSGHLYVGTRKLFVDGDMIPCVPQLLVKCEGVEAHDAMLLWLEEHGRRLRDGVIGIREEWDLRIICQFPETPPACSTAVTNGVQVRASALFIPEKSSPTDEIDDKCCFAYSIRMSLLSDGLILDGMYHSSCQLQSRHWIIRAGDAVVGDVKGEAVIGKYPLLAPNKGEFVYQSCSTIPSLTGSIEGSFTFVPGRITSPKGRLFEVEVASFPLEVPGYIF</sequence>
<dbReference type="InterPro" id="IPR036767">
    <property type="entry name" value="ApaG_sf"/>
</dbReference>
<dbReference type="AlphaFoldDB" id="A0AAV9F3U6"/>
<keyword evidence="2" id="KW-0833">Ubl conjugation pathway</keyword>
<proteinExistence type="predicted"/>
<dbReference type="InterPro" id="IPR001810">
    <property type="entry name" value="F-box_dom"/>
</dbReference>
<dbReference type="PANTHER" id="PTHR47463">
    <property type="entry name" value="F-BOX PROTEIN SKIP16"/>
    <property type="match status" value="1"/>
</dbReference>
<evidence type="ECO:0000256" key="2">
    <source>
        <dbReference type="ARBA" id="ARBA00022786"/>
    </source>
</evidence>
<protein>
    <submittedName>
        <fullName evidence="5">F-box protein SKIP16</fullName>
    </submittedName>
</protein>
<reference evidence="5" key="2">
    <citation type="submission" date="2023-06" db="EMBL/GenBank/DDBJ databases">
        <authorList>
            <person name="Ma L."/>
            <person name="Liu K.-W."/>
            <person name="Li Z."/>
            <person name="Hsiao Y.-Y."/>
            <person name="Qi Y."/>
            <person name="Fu T."/>
            <person name="Tang G."/>
            <person name="Zhang D."/>
            <person name="Sun W.-H."/>
            <person name="Liu D.-K."/>
            <person name="Li Y."/>
            <person name="Chen G.-Z."/>
            <person name="Liu X.-D."/>
            <person name="Liao X.-Y."/>
            <person name="Jiang Y.-T."/>
            <person name="Yu X."/>
            <person name="Hao Y."/>
            <person name="Huang J."/>
            <person name="Zhao X.-W."/>
            <person name="Ke S."/>
            <person name="Chen Y.-Y."/>
            <person name="Wu W.-L."/>
            <person name="Hsu J.-L."/>
            <person name="Lin Y.-F."/>
            <person name="Huang M.-D."/>
            <person name="Li C.-Y."/>
            <person name="Huang L."/>
            <person name="Wang Z.-W."/>
            <person name="Zhao X."/>
            <person name="Zhong W.-Y."/>
            <person name="Peng D.-H."/>
            <person name="Ahmad S."/>
            <person name="Lan S."/>
            <person name="Zhang J.-S."/>
            <person name="Tsai W.-C."/>
            <person name="Van De Peer Y."/>
            <person name="Liu Z.-J."/>
        </authorList>
    </citation>
    <scope>NUCLEOTIDE SEQUENCE</scope>
    <source>
        <strain evidence="5">CP</strain>
        <tissue evidence="5">Leaves</tissue>
    </source>
</reference>
<dbReference type="PROSITE" id="PS51087">
    <property type="entry name" value="APAG"/>
    <property type="match status" value="1"/>
</dbReference>
<gene>
    <name evidence="5" type="primary">SKIP16</name>
    <name evidence="5" type="ORF">QJS10_CPB04g01918</name>
</gene>
<dbReference type="SUPFAM" id="SSF160631">
    <property type="entry name" value="SMI1/KNR4-like"/>
    <property type="match status" value="1"/>
</dbReference>
<keyword evidence="6" id="KW-1185">Reference proteome</keyword>
<dbReference type="Pfam" id="PF12937">
    <property type="entry name" value="F-box-like"/>
    <property type="match status" value="1"/>
</dbReference>
<dbReference type="Gene3D" id="1.20.1280.50">
    <property type="match status" value="1"/>
</dbReference>
<evidence type="ECO:0000256" key="1">
    <source>
        <dbReference type="ARBA" id="ARBA00004906"/>
    </source>
</evidence>
<dbReference type="SUPFAM" id="SSF81383">
    <property type="entry name" value="F-box domain"/>
    <property type="match status" value="1"/>
</dbReference>
<evidence type="ECO:0000313" key="5">
    <source>
        <dbReference type="EMBL" id="KAK1319713.1"/>
    </source>
</evidence>
<comment type="caution">
    <text evidence="5">The sequence shown here is derived from an EMBL/GenBank/DDBJ whole genome shotgun (WGS) entry which is preliminary data.</text>
</comment>
<dbReference type="SMART" id="SM00860">
    <property type="entry name" value="SMI1_KNR4"/>
    <property type="match status" value="1"/>
</dbReference>
<dbReference type="InterPro" id="IPR037883">
    <property type="entry name" value="Knr4/Smi1-like_sf"/>
</dbReference>
<feature type="domain" description="F-box" evidence="3">
    <location>
        <begin position="1"/>
        <end position="44"/>
    </location>
</feature>
<dbReference type="Pfam" id="PF04379">
    <property type="entry name" value="DUF525"/>
    <property type="match status" value="1"/>
</dbReference>
<evidence type="ECO:0000259" key="3">
    <source>
        <dbReference type="PROSITE" id="PS50181"/>
    </source>
</evidence>
<dbReference type="PROSITE" id="PS50181">
    <property type="entry name" value="FBOX"/>
    <property type="match status" value="1"/>
</dbReference>
<organism evidence="5 6">
    <name type="scientific">Acorus calamus</name>
    <name type="common">Sweet flag</name>
    <dbReference type="NCBI Taxonomy" id="4465"/>
    <lineage>
        <taxon>Eukaryota</taxon>
        <taxon>Viridiplantae</taxon>
        <taxon>Streptophyta</taxon>
        <taxon>Embryophyta</taxon>
        <taxon>Tracheophyta</taxon>
        <taxon>Spermatophyta</taxon>
        <taxon>Magnoliopsida</taxon>
        <taxon>Liliopsida</taxon>
        <taxon>Acoraceae</taxon>
        <taxon>Acorus</taxon>
    </lineage>
</organism>
<dbReference type="Proteomes" id="UP001180020">
    <property type="component" value="Unassembled WGS sequence"/>
</dbReference>
<evidence type="ECO:0000259" key="4">
    <source>
        <dbReference type="PROSITE" id="PS51087"/>
    </source>
</evidence>